<dbReference type="EMBL" id="DXBS01000106">
    <property type="protein sequence ID" value="HIZ24894.1"/>
    <property type="molecule type" value="Genomic_DNA"/>
</dbReference>
<organism evidence="1 2">
    <name type="scientific">Candidatus Gallimonas intestinigallinarum</name>
    <dbReference type="NCBI Taxonomy" id="2838604"/>
    <lineage>
        <taxon>Bacteria</taxon>
        <taxon>Bacillati</taxon>
        <taxon>Bacillota</taxon>
        <taxon>Clostridia</taxon>
        <taxon>Candidatus Gallimonas</taxon>
    </lineage>
</organism>
<dbReference type="AlphaFoldDB" id="A0A9D2DXL6"/>
<dbReference type="InterPro" id="IPR010697">
    <property type="entry name" value="YspA"/>
</dbReference>
<name>A0A9D2DXL6_9FIRM</name>
<dbReference type="SUPFAM" id="SSF102405">
    <property type="entry name" value="MCP/YpsA-like"/>
    <property type="match status" value="1"/>
</dbReference>
<comment type="caution">
    <text evidence="1">The sequence shown here is derived from an EMBL/GenBank/DDBJ whole genome shotgun (WGS) entry which is preliminary data.</text>
</comment>
<dbReference type="Proteomes" id="UP000824044">
    <property type="component" value="Unassembled WGS sequence"/>
</dbReference>
<dbReference type="PANTHER" id="PTHR38440">
    <property type="entry name" value="UPF0398 PROTEIN YPSA"/>
    <property type="match status" value="1"/>
</dbReference>
<reference evidence="1" key="1">
    <citation type="journal article" date="2021" name="PeerJ">
        <title>Extensive microbial diversity within the chicken gut microbiome revealed by metagenomics and culture.</title>
        <authorList>
            <person name="Gilroy R."/>
            <person name="Ravi A."/>
            <person name="Getino M."/>
            <person name="Pursley I."/>
            <person name="Horton D.L."/>
            <person name="Alikhan N.F."/>
            <person name="Baker D."/>
            <person name="Gharbi K."/>
            <person name="Hall N."/>
            <person name="Watson M."/>
            <person name="Adriaenssens E.M."/>
            <person name="Foster-Nyarko E."/>
            <person name="Jarju S."/>
            <person name="Secka A."/>
            <person name="Antonio M."/>
            <person name="Oren A."/>
            <person name="Chaudhuri R.R."/>
            <person name="La Ragione R."/>
            <person name="Hildebrand F."/>
            <person name="Pallen M.J."/>
        </authorList>
    </citation>
    <scope>NUCLEOTIDE SEQUENCE</scope>
    <source>
        <strain evidence="1">CHK33-5263</strain>
    </source>
</reference>
<dbReference type="PANTHER" id="PTHR38440:SF1">
    <property type="entry name" value="UPF0398 PROTEIN SPR0331"/>
    <property type="match status" value="1"/>
</dbReference>
<sequence>MRLTCALTGHRALPQNFNVNALYDALEERIRAGCDRFLCGMARGFDLTALKCLADLREKYKITLVACIPYRGQVRSMQQEERALYCSLLDFCDEKIVLHEAYVNGCFLERNRYMVDRADVLLAYCRKETGGTAYTVSYAKKRGVDVVLFEN</sequence>
<accession>A0A9D2DXL6</accession>
<dbReference type="Gene3D" id="3.40.50.450">
    <property type="match status" value="1"/>
</dbReference>
<proteinExistence type="predicted"/>
<dbReference type="Pfam" id="PF06908">
    <property type="entry name" value="YpsA"/>
    <property type="match status" value="1"/>
</dbReference>
<protein>
    <submittedName>
        <fullName evidence="1">DUF1273 family protein</fullName>
    </submittedName>
</protein>
<reference evidence="1" key="2">
    <citation type="submission" date="2021-04" db="EMBL/GenBank/DDBJ databases">
        <authorList>
            <person name="Gilroy R."/>
        </authorList>
    </citation>
    <scope>NUCLEOTIDE SEQUENCE</scope>
    <source>
        <strain evidence="1">CHK33-5263</strain>
    </source>
</reference>
<evidence type="ECO:0000313" key="2">
    <source>
        <dbReference type="Proteomes" id="UP000824044"/>
    </source>
</evidence>
<evidence type="ECO:0000313" key="1">
    <source>
        <dbReference type="EMBL" id="HIZ24894.1"/>
    </source>
</evidence>
<gene>
    <name evidence="1" type="ORF">H9812_05445</name>
</gene>